<keyword evidence="2 6" id="KW-0812">Transmembrane</keyword>
<protein>
    <recommendedName>
        <fullName evidence="9">Chloroplast import component protein (Tic20)</fullName>
    </recommendedName>
</protein>
<dbReference type="GO" id="GO:0016020">
    <property type="term" value="C:membrane"/>
    <property type="evidence" value="ECO:0007669"/>
    <property type="project" value="UniProtKB-SubCell"/>
</dbReference>
<dbReference type="Proteomes" id="UP000789941">
    <property type="component" value="Unassembled WGS sequence"/>
</dbReference>
<dbReference type="AlphaFoldDB" id="A0A5E4LQ31"/>
<dbReference type="EMBL" id="CABMJJ010000009">
    <property type="protein sequence ID" value="VVC04094.1"/>
    <property type="molecule type" value="Genomic_DNA"/>
</dbReference>
<evidence type="ECO:0000256" key="3">
    <source>
        <dbReference type="ARBA" id="ARBA00022989"/>
    </source>
</evidence>
<dbReference type="PANTHER" id="PTHR36460">
    <property type="entry name" value="UPF0132 DOMAIN PROTEIN (AFU_ORTHOLOGUE AFUA_3G10255)"/>
    <property type="match status" value="1"/>
</dbReference>
<evidence type="ECO:0000256" key="4">
    <source>
        <dbReference type="ARBA" id="ARBA00023136"/>
    </source>
</evidence>
<evidence type="ECO:0000313" key="7">
    <source>
        <dbReference type="EMBL" id="VVC04094.1"/>
    </source>
</evidence>
<sequence length="146" mass="15986">MAGKKTTEPVEAPKPVETPKEAPKPTSGNEDNLFGALCYVGLFGLSLFVPLFILLTEKKQNKTLAFHAWQGLILDILLFVVFFGAWIVVMIISLVTGGIGAILSCLLLPLVLLVFLAMLFVAYKTYQGEKMKLPLIGDFAEKQANK</sequence>
<evidence type="ECO:0008006" key="9">
    <source>
        <dbReference type="Google" id="ProtNLM"/>
    </source>
</evidence>
<evidence type="ECO:0000256" key="5">
    <source>
        <dbReference type="SAM" id="MobiDB-lite"/>
    </source>
</evidence>
<dbReference type="InterPro" id="IPR019109">
    <property type="entry name" value="MamF_MmsF"/>
</dbReference>
<keyword evidence="3 6" id="KW-1133">Transmembrane helix</keyword>
<organism evidence="7 8">
    <name type="scientific">Candidatus Bilamarchaeum dharawalense</name>
    <dbReference type="NCBI Taxonomy" id="2885759"/>
    <lineage>
        <taxon>Archaea</taxon>
        <taxon>Candidatus Micrarchaeota</taxon>
        <taxon>Candidatus Micrarchaeia</taxon>
        <taxon>Candidatus Anstonellales</taxon>
        <taxon>Candidatus Bilamarchaeaceae</taxon>
        <taxon>Candidatus Bilamarchaeum</taxon>
    </lineage>
</organism>
<name>A0A5E4LQ31_9ARCH</name>
<feature type="region of interest" description="Disordered" evidence="5">
    <location>
        <begin position="1"/>
        <end position="27"/>
    </location>
</feature>
<comment type="caution">
    <text evidence="7">The sequence shown here is derived from an EMBL/GenBank/DDBJ whole genome shotgun (WGS) entry which is preliminary data.</text>
</comment>
<evidence type="ECO:0000313" key="8">
    <source>
        <dbReference type="Proteomes" id="UP000789941"/>
    </source>
</evidence>
<evidence type="ECO:0000256" key="1">
    <source>
        <dbReference type="ARBA" id="ARBA00004141"/>
    </source>
</evidence>
<dbReference type="PANTHER" id="PTHR36460:SF1">
    <property type="entry name" value="UPF0132 DOMAIN PROTEIN (AFU_ORTHOLOGUE AFUA_3G10255)"/>
    <property type="match status" value="1"/>
</dbReference>
<feature type="transmembrane region" description="Helical" evidence="6">
    <location>
        <begin position="76"/>
        <end position="95"/>
    </location>
</feature>
<proteinExistence type="predicted"/>
<gene>
    <name evidence="7" type="ORF">LFW2832_00729</name>
</gene>
<feature type="transmembrane region" description="Helical" evidence="6">
    <location>
        <begin position="33"/>
        <end position="55"/>
    </location>
</feature>
<comment type="subcellular location">
    <subcellularLocation>
        <location evidence="1">Membrane</location>
        <topology evidence="1">Multi-pass membrane protein</topology>
    </subcellularLocation>
</comment>
<reference evidence="7 8" key="1">
    <citation type="submission" date="2019-08" db="EMBL/GenBank/DDBJ databases">
        <authorList>
            <person name="Vazquez-Campos X."/>
        </authorList>
    </citation>
    <scope>NUCLEOTIDE SEQUENCE [LARGE SCALE GENOMIC DNA]</scope>
    <source>
        <strain evidence="7">LFW-283_2</strain>
    </source>
</reference>
<evidence type="ECO:0000256" key="2">
    <source>
        <dbReference type="ARBA" id="ARBA00022692"/>
    </source>
</evidence>
<accession>A0A5E4LQ31</accession>
<dbReference type="Pfam" id="PF09685">
    <property type="entry name" value="MamF_MmsF"/>
    <property type="match status" value="1"/>
</dbReference>
<keyword evidence="4 6" id="KW-0472">Membrane</keyword>
<feature type="transmembrane region" description="Helical" evidence="6">
    <location>
        <begin position="101"/>
        <end position="123"/>
    </location>
</feature>
<evidence type="ECO:0000256" key="6">
    <source>
        <dbReference type="SAM" id="Phobius"/>
    </source>
</evidence>